<keyword evidence="2 7" id="KW-0175">Coiled coil</keyword>
<comment type="subcellular location">
    <subcellularLocation>
        <location evidence="1">Cell projection</location>
        <location evidence="1">Cilium</location>
    </subcellularLocation>
</comment>
<dbReference type="EMBL" id="NEVH01007821">
    <property type="protein sequence ID" value="PNF35331.1"/>
    <property type="molecule type" value="Genomic_DNA"/>
</dbReference>
<accession>A0A2J7R3A8</accession>
<evidence type="ECO:0000256" key="4">
    <source>
        <dbReference type="ARBA" id="ARBA00023273"/>
    </source>
</evidence>
<dbReference type="Proteomes" id="UP000235965">
    <property type="component" value="Unassembled WGS sequence"/>
</dbReference>
<organism evidence="9 10">
    <name type="scientific">Cryptotermes secundus</name>
    <dbReference type="NCBI Taxonomy" id="105785"/>
    <lineage>
        <taxon>Eukaryota</taxon>
        <taxon>Metazoa</taxon>
        <taxon>Ecdysozoa</taxon>
        <taxon>Arthropoda</taxon>
        <taxon>Hexapoda</taxon>
        <taxon>Insecta</taxon>
        <taxon>Pterygota</taxon>
        <taxon>Neoptera</taxon>
        <taxon>Polyneoptera</taxon>
        <taxon>Dictyoptera</taxon>
        <taxon>Blattodea</taxon>
        <taxon>Blattoidea</taxon>
        <taxon>Termitoidae</taxon>
        <taxon>Kalotermitidae</taxon>
        <taxon>Cryptotermitinae</taxon>
        <taxon>Cryptotermes</taxon>
    </lineage>
</organism>
<evidence type="ECO:0000313" key="9">
    <source>
        <dbReference type="EMBL" id="PNF35331.1"/>
    </source>
</evidence>
<comment type="caution">
    <text evidence="9">The sequence shown here is derived from an EMBL/GenBank/DDBJ whole genome shotgun (WGS) entry which is preliminary data.</text>
</comment>
<evidence type="ECO:0000256" key="2">
    <source>
        <dbReference type="ARBA" id="ARBA00023054"/>
    </source>
</evidence>
<dbReference type="GO" id="GO:0005929">
    <property type="term" value="C:cilium"/>
    <property type="evidence" value="ECO:0007669"/>
    <property type="project" value="UniProtKB-SubCell"/>
</dbReference>
<evidence type="ECO:0000256" key="5">
    <source>
        <dbReference type="ARBA" id="ARBA00033747"/>
    </source>
</evidence>
<dbReference type="Pfam" id="PF13868">
    <property type="entry name" value="TPH"/>
    <property type="match status" value="1"/>
</dbReference>
<evidence type="ECO:0000259" key="8">
    <source>
        <dbReference type="Pfam" id="PF13868"/>
    </source>
</evidence>
<dbReference type="InterPro" id="IPR043596">
    <property type="entry name" value="CFAP53/TCHP"/>
</dbReference>
<dbReference type="PANTHER" id="PTHR31183">
    <property type="entry name" value="TRICHOPLEIN KERATIN FILAMENT-BINDING PROTEIN FAMILY MEMBER"/>
    <property type="match status" value="1"/>
</dbReference>
<dbReference type="OrthoDB" id="75950at2759"/>
<keyword evidence="10" id="KW-1185">Reference proteome</keyword>
<gene>
    <name evidence="9" type="ORF">B7P43_G02583</name>
</gene>
<evidence type="ECO:0000256" key="1">
    <source>
        <dbReference type="ARBA" id="ARBA00004138"/>
    </source>
</evidence>
<proteinExistence type="inferred from homology"/>
<reference evidence="9 10" key="1">
    <citation type="submission" date="2017-12" db="EMBL/GenBank/DDBJ databases">
        <title>Hemimetabolous genomes reveal molecular basis of termite eusociality.</title>
        <authorList>
            <person name="Harrison M.C."/>
            <person name="Jongepier E."/>
            <person name="Robertson H.M."/>
            <person name="Arning N."/>
            <person name="Bitard-Feildel T."/>
            <person name="Chao H."/>
            <person name="Childers C.P."/>
            <person name="Dinh H."/>
            <person name="Doddapaneni H."/>
            <person name="Dugan S."/>
            <person name="Gowin J."/>
            <person name="Greiner C."/>
            <person name="Han Y."/>
            <person name="Hu H."/>
            <person name="Hughes D.S.T."/>
            <person name="Huylmans A.-K."/>
            <person name="Kemena C."/>
            <person name="Kremer L.P.M."/>
            <person name="Lee S.L."/>
            <person name="Lopez-Ezquerra A."/>
            <person name="Mallet L."/>
            <person name="Monroy-Kuhn J.M."/>
            <person name="Moser A."/>
            <person name="Murali S.C."/>
            <person name="Muzny D.M."/>
            <person name="Otani S."/>
            <person name="Piulachs M.-D."/>
            <person name="Poelchau M."/>
            <person name="Qu J."/>
            <person name="Schaub F."/>
            <person name="Wada-Katsumata A."/>
            <person name="Worley K.C."/>
            <person name="Xie Q."/>
            <person name="Ylla G."/>
            <person name="Poulsen M."/>
            <person name="Gibbs R.A."/>
            <person name="Schal C."/>
            <person name="Richards S."/>
            <person name="Belles X."/>
            <person name="Korb J."/>
            <person name="Bornberg-Bauer E."/>
        </authorList>
    </citation>
    <scope>NUCLEOTIDE SEQUENCE [LARGE SCALE GENOMIC DNA]</scope>
    <source>
        <tissue evidence="9">Whole body</tissue>
    </source>
</reference>
<name>A0A2J7R3A8_9NEOP</name>
<protein>
    <recommendedName>
        <fullName evidence="6">Cilia- and flagella-associated protein 53</fullName>
    </recommendedName>
</protein>
<dbReference type="STRING" id="105785.A0A2J7R3A8"/>
<evidence type="ECO:0000256" key="7">
    <source>
        <dbReference type="SAM" id="Coils"/>
    </source>
</evidence>
<dbReference type="InterPro" id="IPR043597">
    <property type="entry name" value="TPH_dom"/>
</dbReference>
<evidence type="ECO:0000256" key="6">
    <source>
        <dbReference type="ARBA" id="ARBA00033773"/>
    </source>
</evidence>
<comment type="similarity">
    <text evidence="5">Belongs to the CFAP53 family.</text>
</comment>
<keyword evidence="3" id="KW-0969">Cilium</keyword>
<keyword evidence="4" id="KW-0966">Cell projection</keyword>
<evidence type="ECO:0000313" key="10">
    <source>
        <dbReference type="Proteomes" id="UP000235965"/>
    </source>
</evidence>
<dbReference type="AlphaFoldDB" id="A0A2J7R3A8"/>
<dbReference type="InParanoid" id="A0A2J7R3A8"/>
<sequence>MKEQEYIKEQEGEVERMWAEMTQKEYEAKVAREIEEARKKFERDKEVAEVLLLQRKSIEAQILEERQRIKDEEEMMKEKIEEEIREEKMTALENKIKAREKMYNDLMEQIRRREDFLNSMAKEEEILEETFCQVAQDELEKELASRKEYREAQKREWNLYRDSVAQLRRQRAAEEAELEKILQQERNKIEAERKEKLARLEAARQKLKDEVLQGRKVQVEHQKEMAEKLKKEEEEEFKLQELVRLENARLTAEHDNQIRLLKRKYAKDLRDQIEYSKMLKAREREEIERDWKAGLLEEECYKRLIKELLSRREEIEPHPFWRIIDASASLDGPCRCSVPEAKEGGTQRR</sequence>
<feature type="coiled-coil region" evidence="7">
    <location>
        <begin position="31"/>
        <end position="236"/>
    </location>
</feature>
<dbReference type="PANTHER" id="PTHR31183:SF1">
    <property type="entry name" value="CILIA- AND FLAGELLA-ASSOCIATED PROTEIN 53"/>
    <property type="match status" value="1"/>
</dbReference>
<feature type="domain" description="Trichohyalin-plectin-homology" evidence="8">
    <location>
        <begin position="1"/>
        <end position="308"/>
    </location>
</feature>
<evidence type="ECO:0000256" key="3">
    <source>
        <dbReference type="ARBA" id="ARBA00023069"/>
    </source>
</evidence>